<dbReference type="Proteomes" id="UP000198870">
    <property type="component" value="Unassembled WGS sequence"/>
</dbReference>
<keyword evidence="6 7" id="KW-0472">Membrane</keyword>
<name>A0A1G5JC96_9BACT</name>
<dbReference type="STRING" id="419481.SAMN05216233_1285"/>
<evidence type="ECO:0000256" key="6">
    <source>
        <dbReference type="ARBA" id="ARBA00023136"/>
    </source>
</evidence>
<feature type="transmembrane region" description="Helical" evidence="7">
    <location>
        <begin position="411"/>
        <end position="430"/>
    </location>
</feature>
<dbReference type="GO" id="GO:0005886">
    <property type="term" value="C:plasma membrane"/>
    <property type="evidence" value="ECO:0007669"/>
    <property type="project" value="UniProtKB-SubCell"/>
</dbReference>
<proteinExistence type="inferred from homology"/>
<keyword evidence="4 7" id="KW-0812">Transmembrane</keyword>
<dbReference type="PANTHER" id="PTHR30252:SF4">
    <property type="entry name" value="CARBON STARVATION"/>
    <property type="match status" value="1"/>
</dbReference>
<dbReference type="InterPro" id="IPR003706">
    <property type="entry name" value="CstA_N"/>
</dbReference>
<feature type="transmembrane region" description="Helical" evidence="7">
    <location>
        <begin position="226"/>
        <end position="243"/>
    </location>
</feature>
<feature type="transmembrane region" description="Helical" evidence="7">
    <location>
        <begin position="264"/>
        <end position="287"/>
    </location>
</feature>
<feature type="transmembrane region" description="Helical" evidence="7">
    <location>
        <begin position="184"/>
        <end position="206"/>
    </location>
</feature>
<feature type="transmembrane region" description="Helical" evidence="7">
    <location>
        <begin position="359"/>
        <end position="378"/>
    </location>
</feature>
<protein>
    <submittedName>
        <fullName evidence="9">Carbon starvation protein CstA</fullName>
    </submittedName>
</protein>
<feature type="transmembrane region" description="Helical" evidence="7">
    <location>
        <begin position="436"/>
        <end position="460"/>
    </location>
</feature>
<feature type="domain" description="CstA N-terminal" evidence="8">
    <location>
        <begin position="317"/>
        <end position="426"/>
    </location>
</feature>
<evidence type="ECO:0000256" key="7">
    <source>
        <dbReference type="SAM" id="Phobius"/>
    </source>
</evidence>
<comment type="subcellular location">
    <subcellularLocation>
        <location evidence="1">Cell membrane</location>
        <topology evidence="1">Multi-pass membrane protein</topology>
    </subcellularLocation>
</comment>
<evidence type="ECO:0000313" key="10">
    <source>
        <dbReference type="Proteomes" id="UP000198870"/>
    </source>
</evidence>
<feature type="domain" description="CstA N-terminal" evidence="8">
    <location>
        <begin position="2"/>
        <end position="154"/>
    </location>
</feature>
<dbReference type="PANTHER" id="PTHR30252">
    <property type="entry name" value="INNER MEMBRANE PEPTIDE TRANSPORTER"/>
    <property type="match status" value="1"/>
</dbReference>
<evidence type="ECO:0000256" key="3">
    <source>
        <dbReference type="ARBA" id="ARBA00022475"/>
    </source>
</evidence>
<keyword evidence="3" id="KW-1003">Cell membrane</keyword>
<gene>
    <name evidence="9" type="ORF">SAMN05216233_1285</name>
</gene>
<dbReference type="InterPro" id="IPR051605">
    <property type="entry name" value="CstA"/>
</dbReference>
<organism evidence="9 10">
    <name type="scientific">Desulfoluna spongiiphila</name>
    <dbReference type="NCBI Taxonomy" id="419481"/>
    <lineage>
        <taxon>Bacteria</taxon>
        <taxon>Pseudomonadati</taxon>
        <taxon>Thermodesulfobacteriota</taxon>
        <taxon>Desulfobacteria</taxon>
        <taxon>Desulfobacterales</taxon>
        <taxon>Desulfolunaceae</taxon>
        <taxon>Desulfoluna</taxon>
    </lineage>
</organism>
<evidence type="ECO:0000256" key="4">
    <source>
        <dbReference type="ARBA" id="ARBA00022692"/>
    </source>
</evidence>
<dbReference type="RefSeq" id="WP_092215231.1">
    <property type="nucleotide sequence ID" value="NZ_FMUX01000028.1"/>
</dbReference>
<feature type="transmembrane region" description="Helical" evidence="7">
    <location>
        <begin position="159"/>
        <end position="177"/>
    </location>
</feature>
<evidence type="ECO:0000256" key="1">
    <source>
        <dbReference type="ARBA" id="ARBA00004651"/>
    </source>
</evidence>
<accession>A0A1G5JC96</accession>
<sequence length="476" mass="50939">MLIFFACVAALILGYFTYGTFVEKTFGPDSSRRTPAYELEDGVDYMPLPKWKVLFIQVLDIAGIGPIFGPILGALYGPVALVWIVIGCIFAGAVHDYFSGMLSIRNRGGSIPEVVGDFLGMPARQAMRVFSVVLLMLVGVIFVLAPAKLLTGLTGVNTQIFIFAIFGYYFLATILPIDKVIGKIYPLLGALLLITTVATVVALMLGGYEILPNLDVTTSAHPANKPIWPLLFITLSCGAISGFHSTQSPLMARCVKNEKDGRAVFYGAMILEGIIALIWATVGLSFYKSPEALNAVIAAGTPSAVVSEVSNALLGPVGGFLAVIGVIVLPITSGDTAFRSTRLILAESFKVSQSQTAKRLMIAVPLFVLGFIISKQNFGIIWRYFGFSNQALATLVLWSAAVFLAREMKNYWIACLPATFMTAVVVTFILQAKIGFGLAIGTSTVVGVGTAVVLLALFVFKFSGIRAVKRADGLAE</sequence>
<evidence type="ECO:0000256" key="2">
    <source>
        <dbReference type="ARBA" id="ARBA00007755"/>
    </source>
</evidence>
<dbReference type="Pfam" id="PF02554">
    <property type="entry name" value="CstA"/>
    <property type="match status" value="3"/>
</dbReference>
<feature type="transmembrane region" description="Helical" evidence="7">
    <location>
        <begin position="317"/>
        <end position="338"/>
    </location>
</feature>
<dbReference type="OrthoDB" id="9761224at2"/>
<feature type="transmembrane region" description="Helical" evidence="7">
    <location>
        <begin position="129"/>
        <end position="147"/>
    </location>
</feature>
<feature type="domain" description="CstA N-terminal" evidence="8">
    <location>
        <begin position="155"/>
        <end position="282"/>
    </location>
</feature>
<feature type="transmembrane region" description="Helical" evidence="7">
    <location>
        <begin position="75"/>
        <end position="98"/>
    </location>
</feature>
<comment type="similarity">
    <text evidence="2">Belongs to the peptide transporter carbon starvation (CstA) (TC 2.A.114) family.</text>
</comment>
<reference evidence="9 10" key="1">
    <citation type="submission" date="2016-10" db="EMBL/GenBank/DDBJ databases">
        <authorList>
            <person name="de Groot N.N."/>
        </authorList>
    </citation>
    <scope>NUCLEOTIDE SEQUENCE [LARGE SCALE GENOMIC DNA]</scope>
    <source>
        <strain evidence="9 10">AA1</strain>
    </source>
</reference>
<dbReference type="GO" id="GO:0009267">
    <property type="term" value="P:cellular response to starvation"/>
    <property type="evidence" value="ECO:0007669"/>
    <property type="project" value="InterPro"/>
</dbReference>
<feature type="transmembrane region" description="Helical" evidence="7">
    <location>
        <begin position="384"/>
        <end position="404"/>
    </location>
</feature>
<dbReference type="EMBL" id="FMUX01000028">
    <property type="protein sequence ID" value="SCY85804.1"/>
    <property type="molecule type" value="Genomic_DNA"/>
</dbReference>
<dbReference type="AlphaFoldDB" id="A0A1G5JC96"/>
<evidence type="ECO:0000313" key="9">
    <source>
        <dbReference type="EMBL" id="SCY85804.1"/>
    </source>
</evidence>
<keyword evidence="10" id="KW-1185">Reference proteome</keyword>
<evidence type="ECO:0000256" key="5">
    <source>
        <dbReference type="ARBA" id="ARBA00022989"/>
    </source>
</evidence>
<keyword evidence="5 7" id="KW-1133">Transmembrane helix</keyword>
<evidence type="ECO:0000259" key="8">
    <source>
        <dbReference type="Pfam" id="PF02554"/>
    </source>
</evidence>